<evidence type="ECO:0000313" key="9">
    <source>
        <dbReference type="EMBL" id="GAX13827.1"/>
    </source>
</evidence>
<feature type="compositionally biased region" description="Polar residues" evidence="7">
    <location>
        <begin position="1498"/>
        <end position="1511"/>
    </location>
</feature>
<evidence type="ECO:0000256" key="8">
    <source>
        <dbReference type="SAM" id="Phobius"/>
    </source>
</evidence>
<evidence type="ECO:0000256" key="7">
    <source>
        <dbReference type="SAM" id="MobiDB-lite"/>
    </source>
</evidence>
<feature type="transmembrane region" description="Helical" evidence="8">
    <location>
        <begin position="165"/>
        <end position="187"/>
    </location>
</feature>
<keyword evidence="6 8" id="KW-0472">Membrane</keyword>
<dbReference type="Proteomes" id="UP000198406">
    <property type="component" value="Unassembled WGS sequence"/>
</dbReference>
<gene>
    <name evidence="9" type="ORF">FisN_30Lh125</name>
</gene>
<feature type="transmembrane region" description="Helical" evidence="8">
    <location>
        <begin position="491"/>
        <end position="513"/>
    </location>
</feature>
<feature type="compositionally biased region" description="Polar residues" evidence="7">
    <location>
        <begin position="1785"/>
        <end position="1799"/>
    </location>
</feature>
<feature type="compositionally biased region" description="Basic and acidic residues" evidence="7">
    <location>
        <begin position="1"/>
        <end position="10"/>
    </location>
</feature>
<dbReference type="GO" id="GO:0016020">
    <property type="term" value="C:membrane"/>
    <property type="evidence" value="ECO:0007669"/>
    <property type="project" value="UniProtKB-SubCell"/>
</dbReference>
<evidence type="ECO:0000256" key="5">
    <source>
        <dbReference type="ARBA" id="ARBA00022989"/>
    </source>
</evidence>
<keyword evidence="2" id="KW-0328">Glycosyltransferase</keyword>
<organism evidence="9 10">
    <name type="scientific">Fistulifera solaris</name>
    <name type="common">Oleaginous diatom</name>
    <dbReference type="NCBI Taxonomy" id="1519565"/>
    <lineage>
        <taxon>Eukaryota</taxon>
        <taxon>Sar</taxon>
        <taxon>Stramenopiles</taxon>
        <taxon>Ochrophyta</taxon>
        <taxon>Bacillariophyta</taxon>
        <taxon>Bacillariophyceae</taxon>
        <taxon>Bacillariophycidae</taxon>
        <taxon>Naviculales</taxon>
        <taxon>Naviculaceae</taxon>
        <taxon>Fistulifera</taxon>
    </lineage>
</organism>
<feature type="region of interest" description="Disordered" evidence="7">
    <location>
        <begin position="49"/>
        <end position="75"/>
    </location>
</feature>
<comment type="subcellular location">
    <subcellularLocation>
        <location evidence="1">Membrane</location>
        <topology evidence="1">Multi-pass membrane protein</topology>
    </subcellularLocation>
</comment>
<dbReference type="GO" id="GO:0016757">
    <property type="term" value="F:glycosyltransferase activity"/>
    <property type="evidence" value="ECO:0007669"/>
    <property type="project" value="UniProtKB-KW"/>
</dbReference>
<sequence length="1819" mass="202903">MVRHPERFEPSESSDTISPQVTLPFNEDTSYVYEPLPISKRMQQKRALHLKEDSTEFDEEEGSNGIHDKHPSTFGNRNDSTTAWISRRLYTSNGWRLINTYLITPCSGALCSSRICRSLYQNGHFTPLGREVWQLGLVVFIFHLIPMFLYFLFDLIGLNVSFGVYVATMIFLVTMSFLLLTECLCAFGHSGPPKAPGVPETPASAIICAYLPNEAEIIVEAVEHFLNLEYEPGIQIILAYNTPVRIPAVEEQLEVLANRFPNLLVLCIENSTSKAQNINAALDFVVGDFVGVFDADHRPELHSFSRAWRWLSNGYDVVQGHSVSRNAKASWMARLMAVEAECHYAVSVPGQTTRDKIGFYRSNGYWKSPLFKRIGMLASMKAEDVDAGMMALGEGRNIAMDPQLISLDLSATTPFQIWNQRIRLAQGWFQVSMRHCFPLLFCPALGVRQKLGIFLHLNVREMFPWFSSQVFTLVFYWLISDRNRDLIRPLLLAYITYLLVEGPLTALAAYCLCQKTMRNPWWFVQYALFNIFFFAAAKGLFARMGHIKQATGENIWRVTPRSTKAIHTAQPEHVFPIPQEAEIKAIGEPSMTVLTIQKVAQSTQRNMKSVLQESRLLFQERLDRTDRSRHHFSRQEDESMMIAKHKLHHIVQRCDWSYAITNVDCLVSTSPDGSQSDADRGRQGEEYPIENKISGVTRVAPNHMRRPKSSWVKSERVKVVDKRNHCSRASESSSDSQSRGKAYAMDWSFQNMDGDYSVSVQRADYGIPVSPVDQSVSLQPSDHSDSIRTYDMSTSQAQQYKPRTTRFQKVFNFSKLFSGSVSSRGSSDLSSSKNSLHTDFSKSIDENGPGAFWTRTKETSIADEHSSSTVSEAQLPLQDTTEMGLENGLEENGDVQRLQAQNLAAAIIPLQNTIGLVSSNIKKGFAFDPPSSSISETDVAFRPDPPLKEVSQTIQKDGIQPTLAGQPLKEQYWKKRGRYWATNSDKSGSGATPSGESSKPHRVRRDPEGRRKPQKRRHRDAPSKLGRIYTIEESQDGNASDETGNLDVLSYTPNEIHSGLRCADPPAEEMPSTSHHGCDISIQTSFDSAPIILGACYPSHNPNLAQQSDIKPLSDLSDDRLLQASHADAPAELIKCPYCLDLDQNVTIDEDSEAGRYGTKTESEEEGGHSVIIASTTTGITGLSFDEVRVDRELQFVHDRNEVLEYATLISQSGRGNCSVSTSNQACSDDALIAEVVEQGTEFTLDEKAAADPLGYADKAVSEYTVDMQARRRDDASIDRTHGSTDIQAGTLYSCSDNNVMYSLEQHDDTEASEAMSEGLTECSCGPESKGCASMYSFISKAEDAKHLSTINVVDCISIDSSDLIDCDEMCRSTKIIRVDTNSEYDIAESVDEHLCAKDPLNQFLDANSTANGQHFGDGHDLVALQEMMALEMNREYNATDNYVEAESDTRLDDRGFKLQPLPTENEPSKRRSFFKELPMTAALDELSEGVSAKHDQSSFSSRSQPKTLNVITPRADGLSSPSKNKTSRRSHEQIYFPFRPPVHIELDDVASLSDSVSFAGMTIHSCSQSHSATHIGDFDDVPKTDDHLSVGCDPSNDAYSSTLEIESEHYQDTNSCNFVLEGHDHSTNSTSNLQRGSFENVHESRVYADLAAPIKNNLNEYCFREVSHEYEIGVTEKPDYSDPPAKEKSGVDVASSDGDEQLLVKPTLCSNMRISTSQSTADEESAVTVTEENIHSCDATEHSTSWIQNLLDTMDEEIIFSDTLLPFVEDDDEEVPDLLPSVTEQDTFQTASSQSYDEPNNRNDWVGDEVSTVDLTVN</sequence>
<dbReference type="Pfam" id="PF13641">
    <property type="entry name" value="Glyco_tranf_2_3"/>
    <property type="match status" value="1"/>
</dbReference>
<comment type="caution">
    <text evidence="9">The sequence shown here is derived from an EMBL/GenBank/DDBJ whole genome shotgun (WGS) entry which is preliminary data.</text>
</comment>
<keyword evidence="4 8" id="KW-0812">Transmembrane</keyword>
<reference evidence="9 10" key="1">
    <citation type="journal article" date="2015" name="Plant Cell">
        <title>Oil accumulation by the oleaginous diatom Fistulifera solaris as revealed by the genome and transcriptome.</title>
        <authorList>
            <person name="Tanaka T."/>
            <person name="Maeda Y."/>
            <person name="Veluchamy A."/>
            <person name="Tanaka M."/>
            <person name="Abida H."/>
            <person name="Marechal E."/>
            <person name="Bowler C."/>
            <person name="Muto M."/>
            <person name="Sunaga Y."/>
            <person name="Tanaka M."/>
            <person name="Yoshino T."/>
            <person name="Taniguchi T."/>
            <person name="Fukuda Y."/>
            <person name="Nemoto M."/>
            <person name="Matsumoto M."/>
            <person name="Wong P.S."/>
            <person name="Aburatani S."/>
            <person name="Fujibuchi W."/>
        </authorList>
    </citation>
    <scope>NUCLEOTIDE SEQUENCE [LARGE SCALE GENOMIC DNA]</scope>
    <source>
        <strain evidence="9 10">JPCC DA0580</strain>
    </source>
</reference>
<evidence type="ECO:0000256" key="2">
    <source>
        <dbReference type="ARBA" id="ARBA00022676"/>
    </source>
</evidence>
<protein>
    <recommendedName>
        <fullName evidence="11">Glycosyltransferase 2-like domain-containing protein</fullName>
    </recommendedName>
</protein>
<dbReference type="OrthoDB" id="72851at2759"/>
<evidence type="ECO:0000256" key="1">
    <source>
        <dbReference type="ARBA" id="ARBA00004141"/>
    </source>
</evidence>
<feature type="region of interest" description="Disordered" evidence="7">
    <location>
        <begin position="1676"/>
        <end position="1697"/>
    </location>
</feature>
<evidence type="ECO:0000256" key="4">
    <source>
        <dbReference type="ARBA" id="ARBA00022692"/>
    </source>
</evidence>
<keyword evidence="5 8" id="KW-1133">Transmembrane helix</keyword>
<evidence type="ECO:0000256" key="3">
    <source>
        <dbReference type="ARBA" id="ARBA00022679"/>
    </source>
</evidence>
<dbReference type="EMBL" id="BDSP01000073">
    <property type="protein sequence ID" value="GAX13827.1"/>
    <property type="molecule type" value="Genomic_DNA"/>
</dbReference>
<feature type="compositionally biased region" description="Basic and acidic residues" evidence="7">
    <location>
        <begin position="1676"/>
        <end position="1691"/>
    </location>
</feature>
<accession>A0A1Z5JII8</accession>
<feature type="transmembrane region" description="Helical" evidence="8">
    <location>
        <begin position="520"/>
        <end position="541"/>
    </location>
</feature>
<dbReference type="PANTHER" id="PTHR43867:SF2">
    <property type="entry name" value="CELLULOSE SYNTHASE CATALYTIC SUBUNIT A [UDP-FORMING]"/>
    <property type="match status" value="1"/>
</dbReference>
<proteinExistence type="predicted"/>
<keyword evidence="3" id="KW-0808">Transferase</keyword>
<feature type="compositionally biased region" description="Low complexity" evidence="7">
    <location>
        <begin position="819"/>
        <end position="835"/>
    </location>
</feature>
<dbReference type="InterPro" id="IPR029044">
    <property type="entry name" value="Nucleotide-diphossugar_trans"/>
</dbReference>
<dbReference type="InterPro" id="IPR050321">
    <property type="entry name" value="Glycosyltr_2/OpgH_subfam"/>
</dbReference>
<feature type="region of interest" description="Disordered" evidence="7">
    <location>
        <begin position="1"/>
        <end position="22"/>
    </location>
</feature>
<keyword evidence="10" id="KW-1185">Reference proteome</keyword>
<evidence type="ECO:0000256" key="6">
    <source>
        <dbReference type="ARBA" id="ARBA00023136"/>
    </source>
</evidence>
<dbReference type="Gene3D" id="3.90.550.10">
    <property type="entry name" value="Spore Coat Polysaccharide Biosynthesis Protein SpsA, Chain A"/>
    <property type="match status" value="1"/>
</dbReference>
<feature type="transmembrane region" description="Helical" evidence="8">
    <location>
        <begin position="132"/>
        <end position="153"/>
    </location>
</feature>
<evidence type="ECO:0000313" key="10">
    <source>
        <dbReference type="Proteomes" id="UP000198406"/>
    </source>
</evidence>
<dbReference type="InParanoid" id="A0A1Z5JII8"/>
<feature type="region of interest" description="Disordered" evidence="7">
    <location>
        <begin position="1488"/>
        <end position="1532"/>
    </location>
</feature>
<feature type="compositionally biased region" description="Polar residues" evidence="7">
    <location>
        <begin position="11"/>
        <end position="22"/>
    </location>
</feature>
<feature type="region of interest" description="Disordered" evidence="7">
    <location>
        <begin position="1785"/>
        <end position="1807"/>
    </location>
</feature>
<dbReference type="CDD" id="cd06423">
    <property type="entry name" value="CESA_like"/>
    <property type="match status" value="1"/>
</dbReference>
<evidence type="ECO:0008006" key="11">
    <source>
        <dbReference type="Google" id="ProtNLM"/>
    </source>
</evidence>
<dbReference type="PANTHER" id="PTHR43867">
    <property type="entry name" value="CELLULOSE SYNTHASE CATALYTIC SUBUNIT A [UDP-FORMING]"/>
    <property type="match status" value="1"/>
</dbReference>
<feature type="region of interest" description="Disordered" evidence="7">
    <location>
        <begin position="981"/>
        <end position="1045"/>
    </location>
</feature>
<feature type="compositionally biased region" description="Polar residues" evidence="7">
    <location>
        <begin position="981"/>
        <end position="997"/>
    </location>
</feature>
<feature type="region of interest" description="Disordered" evidence="7">
    <location>
        <begin position="819"/>
        <end position="842"/>
    </location>
</feature>
<dbReference type="SUPFAM" id="SSF53448">
    <property type="entry name" value="Nucleotide-diphospho-sugar transferases"/>
    <property type="match status" value="1"/>
</dbReference>
<name>A0A1Z5JII8_FISSO</name>